<organism evidence="2 3">
    <name type="scientific">Eleusine coracana subsp. coracana</name>
    <dbReference type="NCBI Taxonomy" id="191504"/>
    <lineage>
        <taxon>Eukaryota</taxon>
        <taxon>Viridiplantae</taxon>
        <taxon>Streptophyta</taxon>
        <taxon>Embryophyta</taxon>
        <taxon>Tracheophyta</taxon>
        <taxon>Spermatophyta</taxon>
        <taxon>Magnoliopsida</taxon>
        <taxon>Liliopsida</taxon>
        <taxon>Poales</taxon>
        <taxon>Poaceae</taxon>
        <taxon>PACMAD clade</taxon>
        <taxon>Chloridoideae</taxon>
        <taxon>Cynodonteae</taxon>
        <taxon>Eleusininae</taxon>
        <taxon>Eleusine</taxon>
    </lineage>
</organism>
<accession>A0AAV5EZL6</accession>
<gene>
    <name evidence="2" type="primary">gb17056</name>
    <name evidence="2" type="ORF">PR202_gb17056</name>
</gene>
<dbReference type="EMBL" id="BQKI01000081">
    <property type="protein sequence ID" value="GJN28884.1"/>
    <property type="molecule type" value="Genomic_DNA"/>
</dbReference>
<evidence type="ECO:0000256" key="1">
    <source>
        <dbReference type="SAM" id="MobiDB-lite"/>
    </source>
</evidence>
<feature type="compositionally biased region" description="Polar residues" evidence="1">
    <location>
        <begin position="56"/>
        <end position="67"/>
    </location>
</feature>
<dbReference type="AlphaFoldDB" id="A0AAV5EZL6"/>
<feature type="region of interest" description="Disordered" evidence="1">
    <location>
        <begin position="31"/>
        <end position="89"/>
    </location>
</feature>
<proteinExistence type="predicted"/>
<name>A0AAV5EZL6_ELECO</name>
<evidence type="ECO:0000313" key="2">
    <source>
        <dbReference type="EMBL" id="GJN28884.1"/>
    </source>
</evidence>
<comment type="caution">
    <text evidence="2">The sequence shown here is derived from an EMBL/GenBank/DDBJ whole genome shotgun (WGS) entry which is preliminary data.</text>
</comment>
<protein>
    <submittedName>
        <fullName evidence="2">Uncharacterized protein</fullName>
    </submittedName>
</protein>
<reference evidence="2" key="1">
    <citation type="journal article" date="2018" name="DNA Res.">
        <title>Multiple hybrid de novo genome assembly of finger millet, an orphan allotetraploid crop.</title>
        <authorList>
            <person name="Hatakeyama M."/>
            <person name="Aluri S."/>
            <person name="Balachadran M.T."/>
            <person name="Sivarajan S.R."/>
            <person name="Patrignani A."/>
            <person name="Gruter S."/>
            <person name="Poveda L."/>
            <person name="Shimizu-Inatsugi R."/>
            <person name="Baeten J."/>
            <person name="Francoijs K.J."/>
            <person name="Nataraja K.N."/>
            <person name="Reddy Y.A.N."/>
            <person name="Phadnis S."/>
            <person name="Ravikumar R.L."/>
            <person name="Schlapbach R."/>
            <person name="Sreeman S.M."/>
            <person name="Shimizu K.K."/>
        </authorList>
    </citation>
    <scope>NUCLEOTIDE SEQUENCE</scope>
</reference>
<dbReference type="Proteomes" id="UP001054889">
    <property type="component" value="Unassembled WGS sequence"/>
</dbReference>
<reference evidence="2" key="2">
    <citation type="submission" date="2021-12" db="EMBL/GenBank/DDBJ databases">
        <title>Resequencing data analysis of finger millet.</title>
        <authorList>
            <person name="Hatakeyama M."/>
            <person name="Aluri S."/>
            <person name="Balachadran M.T."/>
            <person name="Sivarajan S.R."/>
            <person name="Poveda L."/>
            <person name="Shimizu-Inatsugi R."/>
            <person name="Schlapbach R."/>
            <person name="Sreeman S.M."/>
            <person name="Shimizu K.K."/>
        </authorList>
    </citation>
    <scope>NUCLEOTIDE SEQUENCE</scope>
</reference>
<sequence>MARSAAGRAPSLVGLGSKRHVFAPPLLSVALQPTRPRRRPRPSGQGVQVLPDWLRTASTPSCHSTDLSHPRRQRRGQAPRSTTYYPPPPAARALRALEEAPGPRRSRSARPPYDFLYGGSSLYATSGPRIREWSLHAHFFGHLSPSLLHAPRRQPEGAACWTLGGAGRVTVRDIRAQAELRWVTKCLGTLPPYGTPPTGPFFFELTSTSKPRRPWRCRRLLGQLQEYTQSQLSRIPCPASSVEDHKGYPFALLPN</sequence>
<evidence type="ECO:0000313" key="3">
    <source>
        <dbReference type="Proteomes" id="UP001054889"/>
    </source>
</evidence>
<keyword evidence="3" id="KW-1185">Reference proteome</keyword>